<dbReference type="GO" id="GO:0046872">
    <property type="term" value="F:metal ion binding"/>
    <property type="evidence" value="ECO:0007669"/>
    <property type="project" value="InterPro"/>
</dbReference>
<evidence type="ECO:0000313" key="9">
    <source>
        <dbReference type="EMBL" id="CAF3731797.1"/>
    </source>
</evidence>
<dbReference type="GO" id="GO:0005737">
    <property type="term" value="C:cytoplasm"/>
    <property type="evidence" value="ECO:0007669"/>
    <property type="project" value="TreeGrafter"/>
</dbReference>
<evidence type="ECO:0000313" key="10">
    <source>
        <dbReference type="Proteomes" id="UP000663829"/>
    </source>
</evidence>
<feature type="region of interest" description="Disordered" evidence="6">
    <location>
        <begin position="1169"/>
        <end position="1225"/>
    </location>
</feature>
<dbReference type="OrthoDB" id="431378at2759"/>
<evidence type="ECO:0000259" key="7">
    <source>
        <dbReference type="PROSITE" id="PS51043"/>
    </source>
</evidence>
<dbReference type="PANTHER" id="PTHR23509:SF48">
    <property type="entry name" value="INTRACELLULAR PHOSPHOLIPASE A1"/>
    <property type="match status" value="1"/>
</dbReference>
<keyword evidence="10" id="KW-1185">Reference proteome</keyword>
<dbReference type="PROSITE" id="PS51043">
    <property type="entry name" value="DDHD"/>
    <property type="match status" value="1"/>
</dbReference>
<comment type="similarity">
    <text evidence="1">Belongs to the eukaryotic ribosomal protein eL24 family.</text>
</comment>
<dbReference type="EMBL" id="CAJOBC010002409">
    <property type="protein sequence ID" value="CAF3731797.1"/>
    <property type="molecule type" value="Genomic_DNA"/>
</dbReference>
<dbReference type="Gene3D" id="6.10.250.1270">
    <property type="match status" value="1"/>
</dbReference>
<dbReference type="InterPro" id="IPR058055">
    <property type="entry name" value="PA-PLA1"/>
</dbReference>
<dbReference type="InterPro" id="IPR023442">
    <property type="entry name" value="Ribosomal_eL24_CS"/>
</dbReference>
<dbReference type="Proteomes" id="UP000681722">
    <property type="component" value="Unassembled WGS sequence"/>
</dbReference>
<evidence type="ECO:0000313" key="8">
    <source>
        <dbReference type="EMBL" id="CAF0956856.1"/>
    </source>
</evidence>
<dbReference type="PANTHER" id="PTHR23509">
    <property type="entry name" value="PA-PL1 PHOSPHOLIPASE FAMILY"/>
    <property type="match status" value="1"/>
</dbReference>
<feature type="region of interest" description="Disordered" evidence="6">
    <location>
        <begin position="529"/>
        <end position="549"/>
    </location>
</feature>
<feature type="compositionally biased region" description="Polar residues" evidence="6">
    <location>
        <begin position="529"/>
        <end position="540"/>
    </location>
</feature>
<dbReference type="InterPro" id="IPR057826">
    <property type="entry name" value="WWE_C20G8.02"/>
</dbReference>
<evidence type="ECO:0000256" key="6">
    <source>
        <dbReference type="SAM" id="MobiDB-lite"/>
    </source>
</evidence>
<dbReference type="Gene3D" id="2.30.170.20">
    <property type="entry name" value="Ribosomal protein L24e"/>
    <property type="match status" value="1"/>
</dbReference>
<comment type="catalytic activity">
    <reaction evidence="4">
        <text>N-(hexadecanoyl)-sphing-4-enine-1-phosphocholine + H2O = N-hexadecanoylsphing-4-enine + phosphocholine + H(+)</text>
        <dbReference type="Rhea" id="RHEA:45644"/>
        <dbReference type="ChEBI" id="CHEBI:15377"/>
        <dbReference type="ChEBI" id="CHEBI:15378"/>
        <dbReference type="ChEBI" id="CHEBI:72959"/>
        <dbReference type="ChEBI" id="CHEBI:78646"/>
        <dbReference type="ChEBI" id="CHEBI:295975"/>
    </reaction>
    <physiologicalReaction direction="left-to-right" evidence="4">
        <dbReference type="Rhea" id="RHEA:45645"/>
    </physiologicalReaction>
</comment>
<dbReference type="Pfam" id="PF23463">
    <property type="entry name" value="WWE_2"/>
    <property type="match status" value="1"/>
</dbReference>
<sequence length="1225" mass="142799">MDIFKISYLFQLIVSVLSRTIVYVVNNTPEPLKFQSIQQTGSRALSNKQWNVHNSLIGTGEKKALISFNRYRGIHAGKHYYFRQYLTLSDGKRATIMLKQMLLGKRFGSRLWYGIQVNHLHLLTNSSYSDYKSDLKIIDLTNGYTISYKRYKTYGCDDIEYVLYRPVEPPDDSFKRAKLIPNYLRNYDIIVFQEAFDYYARKLLHLGLNSSHPYRTNNSGPFTTSKINGGVFIASKYPIIKSFYATYDRLCYNTDCLVNKGVQYAKIYFKNETILHLFGTHAQAWKGRVQTTVRLHQFRLIRLFINDLQIPSSEPVIIAGDFNVDRFSYYDEYLAMLNILNAYAPTSIGNYRYTSDSFSNKFIDGDENEEALDYVLYSKTHKLPIQAYQKVILLKTNVEWKYNYYDLSDHYPVLVNSPRMYSHLTSDKIHAPETLKSPKVVDITYESSSLNLPFIQVADIDDVDSEVDLSHRSLKYFSHSSSNVQKSNKVEPLNSPSVRWFYHGENKWIPFCGYDSLNIEHKFREKLSSSSGCLPSNEMTKPNDDDNNNENKIIVKGGLYDVDISAMTCTAVYWKEVLRATWFQDDTYYPLEEVYSRQVETEHLIKFRGETINKEDDLSIRKTKEVIYQLRINDFLFKWFSNNEVYMSTERWTSRFMQGFRKKLFQSNIRIRRGYKEDADMEDKQPDINHIVLREMCNRMIRKYFMTYYDSKGKAEFLPVEWRSSLKLDGYVIDSITPNRLKNLRTMVNSSAMDILYYTSPQFRSEITLGVQAELNRLYTLFCQRNPKFKESGKVSIVAHSLGSVIAYDLLKGWNVLEMQEQYLEHNWLFDQDISDKVKTDMLHQQKLLEEFMNCKRRMDEIDQELAALNDSSYNKRLKFTIENLFCLGSPLAVFLAIRGVKAGTNGLQDHILSRTAYRLEPLILKHYSTILPLDIHRYDSLLRPPYNQMKPQAYAALQLATTPTSSIISQEQKDKTKSFFSRFKREDVMNAEMDSMEGSISLGESSNIEQTELDFRIDYQLREGNLENSYLSALTSHTSYWTSPDIAVFILTHLYRTDEQLEICNYSGYKIYPGHGKRVVKADGKVHIYLNSKCQRSADMKRNPRRITWTVYYRRKHKKGQAETEIKNRTRRKIKFQRAITGVTWNEILAKRNQQPEFRKAQRQDAINAAKQAKKAKAQQKKVTQPSVKAGKPVKKVEKIQKNIPKGGPKKGTQPDASDEIGLV</sequence>
<dbReference type="EMBL" id="CAJNOQ010002409">
    <property type="protein sequence ID" value="CAF0956856.1"/>
    <property type="molecule type" value="Genomic_DNA"/>
</dbReference>
<dbReference type="Pfam" id="PF02862">
    <property type="entry name" value="DDHD"/>
    <property type="match status" value="1"/>
</dbReference>
<dbReference type="InterPro" id="IPR004177">
    <property type="entry name" value="DDHD_dom"/>
</dbReference>
<dbReference type="GO" id="GO:0004767">
    <property type="term" value="F:sphingomyelin phosphodiesterase activity"/>
    <property type="evidence" value="ECO:0007669"/>
    <property type="project" value="UniProtKB-EC"/>
</dbReference>
<reference evidence="8" key="1">
    <citation type="submission" date="2021-02" db="EMBL/GenBank/DDBJ databases">
        <authorList>
            <person name="Nowell W R."/>
        </authorList>
    </citation>
    <scope>NUCLEOTIDE SEQUENCE</scope>
</reference>
<dbReference type="SUPFAM" id="SSF56219">
    <property type="entry name" value="DNase I-like"/>
    <property type="match status" value="1"/>
</dbReference>
<dbReference type="Pfam" id="PF01246">
    <property type="entry name" value="Ribosomal_L24e"/>
    <property type="match status" value="1"/>
</dbReference>
<feature type="domain" description="DDHD" evidence="7">
    <location>
        <begin position="878"/>
        <end position="1057"/>
    </location>
</feature>
<dbReference type="AlphaFoldDB" id="A0A814DME2"/>
<evidence type="ECO:0000256" key="3">
    <source>
        <dbReference type="ARBA" id="ARBA00038464"/>
    </source>
</evidence>
<evidence type="ECO:0000256" key="5">
    <source>
        <dbReference type="SAM" id="Coils"/>
    </source>
</evidence>
<dbReference type="CDD" id="cd09078">
    <property type="entry name" value="nSMase"/>
    <property type="match status" value="1"/>
</dbReference>
<dbReference type="Pfam" id="PF03372">
    <property type="entry name" value="Exo_endo_phos"/>
    <property type="match status" value="1"/>
</dbReference>
<feature type="coiled-coil region" evidence="5">
    <location>
        <begin position="845"/>
        <end position="872"/>
    </location>
</feature>
<accession>A0A814DME2</accession>
<dbReference type="InterPro" id="IPR017766">
    <property type="entry name" value="Sphingomyelinase/PLipase_C"/>
</dbReference>
<dbReference type="InterPro" id="IPR036691">
    <property type="entry name" value="Endo/exonu/phosph_ase_sf"/>
</dbReference>
<dbReference type="CDD" id="cd00472">
    <property type="entry name" value="Ribosomal_L24e_L24"/>
    <property type="match status" value="1"/>
</dbReference>
<dbReference type="EC" id="3.1.4.12" evidence="2"/>
<dbReference type="InterPro" id="IPR005135">
    <property type="entry name" value="Endo/exonuclease/phosphatase"/>
</dbReference>
<dbReference type="SUPFAM" id="SSF57716">
    <property type="entry name" value="Glucocorticoid receptor-like (DNA-binding domain)"/>
    <property type="match status" value="1"/>
</dbReference>
<dbReference type="GO" id="GO:0005576">
    <property type="term" value="C:extracellular region"/>
    <property type="evidence" value="ECO:0007669"/>
    <property type="project" value="InterPro"/>
</dbReference>
<comment type="caution">
    <text evidence="8">The sequence shown here is derived from an EMBL/GenBank/DDBJ whole genome shotgun (WGS) entry which is preliminary data.</text>
</comment>
<dbReference type="Gene3D" id="3.60.10.10">
    <property type="entry name" value="Endonuclease/exonuclease/phosphatase"/>
    <property type="match status" value="1"/>
</dbReference>
<dbReference type="Proteomes" id="UP000663829">
    <property type="component" value="Unassembled WGS sequence"/>
</dbReference>
<dbReference type="InterPro" id="IPR038630">
    <property type="entry name" value="L24e/L24_sf"/>
</dbReference>
<gene>
    <name evidence="8" type="ORF">GPM918_LOCUS11544</name>
    <name evidence="9" type="ORF">SRO942_LOCUS11545</name>
</gene>
<keyword evidence="5" id="KW-0175">Coiled coil</keyword>
<evidence type="ECO:0000256" key="1">
    <source>
        <dbReference type="ARBA" id="ARBA00005647"/>
    </source>
</evidence>
<dbReference type="InterPro" id="IPR000988">
    <property type="entry name" value="Ribosomal_eL24-rel_N"/>
</dbReference>
<proteinExistence type="inferred from homology"/>
<evidence type="ECO:0000256" key="4">
    <source>
        <dbReference type="ARBA" id="ARBA00049371"/>
    </source>
</evidence>
<dbReference type="PROSITE" id="PS01073">
    <property type="entry name" value="RIBOSOMAL_L24E"/>
    <property type="match status" value="1"/>
</dbReference>
<protein>
    <recommendedName>
        <fullName evidence="2">sphingomyelin phosphodiesterase</fullName>
        <ecNumber evidence="2">3.1.4.12</ecNumber>
    </recommendedName>
</protein>
<comment type="similarity">
    <text evidence="3">Belongs to the PA-PLA1 family.</text>
</comment>
<evidence type="ECO:0000256" key="2">
    <source>
        <dbReference type="ARBA" id="ARBA00012369"/>
    </source>
</evidence>
<organism evidence="8 10">
    <name type="scientific">Didymodactylos carnosus</name>
    <dbReference type="NCBI Taxonomy" id="1234261"/>
    <lineage>
        <taxon>Eukaryota</taxon>
        <taxon>Metazoa</taxon>
        <taxon>Spiralia</taxon>
        <taxon>Gnathifera</taxon>
        <taxon>Rotifera</taxon>
        <taxon>Eurotatoria</taxon>
        <taxon>Bdelloidea</taxon>
        <taxon>Philodinida</taxon>
        <taxon>Philodinidae</taxon>
        <taxon>Didymodactylos</taxon>
    </lineage>
</organism>
<name>A0A814DME2_9BILA</name>
<dbReference type="SMART" id="SM01127">
    <property type="entry name" value="DDHD"/>
    <property type="match status" value="1"/>
</dbReference>